<feature type="compositionally biased region" description="Polar residues" evidence="2">
    <location>
        <begin position="70"/>
        <end position="88"/>
    </location>
</feature>
<feature type="compositionally biased region" description="Acidic residues" evidence="2">
    <location>
        <begin position="345"/>
        <end position="359"/>
    </location>
</feature>
<feature type="compositionally biased region" description="Polar residues" evidence="2">
    <location>
        <begin position="274"/>
        <end position="287"/>
    </location>
</feature>
<reference evidence="4" key="1">
    <citation type="submission" date="2015-01" db="EMBL/GenBank/DDBJ databases">
        <authorList>
            <person name="Durling Mikael"/>
        </authorList>
    </citation>
    <scope>NUCLEOTIDE SEQUENCE</scope>
</reference>
<evidence type="ECO:0000256" key="2">
    <source>
        <dbReference type="SAM" id="MobiDB-lite"/>
    </source>
</evidence>
<evidence type="ECO:0000259" key="3">
    <source>
        <dbReference type="Pfam" id="PF08574"/>
    </source>
</evidence>
<dbReference type="EMBL" id="CDPU01000002">
    <property type="protein sequence ID" value="CEO45205.1"/>
    <property type="molecule type" value="Genomic_DNA"/>
</dbReference>
<gene>
    <name evidence="4" type="ORF">BN869_000001260_1</name>
</gene>
<dbReference type="AlphaFoldDB" id="A0A0B7JR72"/>
<feature type="compositionally biased region" description="Basic and acidic residues" evidence="2">
    <location>
        <begin position="165"/>
        <end position="185"/>
    </location>
</feature>
<feature type="compositionally biased region" description="Polar residues" evidence="2">
    <location>
        <begin position="221"/>
        <end position="231"/>
    </location>
</feature>
<feature type="compositionally biased region" description="Acidic residues" evidence="2">
    <location>
        <begin position="368"/>
        <end position="377"/>
    </location>
</feature>
<proteinExistence type="inferred from homology"/>
<comment type="similarity">
    <text evidence="1">Belongs to the IWR1/SLC7A6OS family.</text>
</comment>
<dbReference type="GO" id="GO:0006606">
    <property type="term" value="P:protein import into nucleus"/>
    <property type="evidence" value="ECO:0007669"/>
    <property type="project" value="InterPro"/>
</dbReference>
<accession>A0A0B7JR72</accession>
<dbReference type="InterPro" id="IPR040150">
    <property type="entry name" value="Iwr1"/>
</dbReference>
<dbReference type="InterPro" id="IPR013883">
    <property type="entry name" value="TF_Iwr1_dom"/>
</dbReference>
<dbReference type="PANTHER" id="PTHR28063:SF1">
    <property type="entry name" value="RNA POLYMERASE II NUCLEAR LOCALIZATION PROTEIN IWR1"/>
    <property type="match status" value="1"/>
</dbReference>
<organism evidence="4">
    <name type="scientific">Bionectria ochroleuca</name>
    <name type="common">Gliocladium roseum</name>
    <dbReference type="NCBI Taxonomy" id="29856"/>
    <lineage>
        <taxon>Eukaryota</taxon>
        <taxon>Fungi</taxon>
        <taxon>Dikarya</taxon>
        <taxon>Ascomycota</taxon>
        <taxon>Pezizomycotina</taxon>
        <taxon>Sordariomycetes</taxon>
        <taxon>Hypocreomycetidae</taxon>
        <taxon>Hypocreales</taxon>
        <taxon>Bionectriaceae</taxon>
        <taxon>Clonostachys</taxon>
    </lineage>
</organism>
<protein>
    <recommendedName>
        <fullName evidence="3">Transcription factor Iwr1 domain-containing protein</fullName>
    </recommendedName>
</protein>
<feature type="region of interest" description="Disordered" evidence="2">
    <location>
        <begin position="49"/>
        <end position="109"/>
    </location>
</feature>
<dbReference type="PANTHER" id="PTHR28063">
    <property type="entry name" value="RNA POLYMERASE II NUCLEAR LOCALIZATION PROTEIN IWR1"/>
    <property type="match status" value="1"/>
</dbReference>
<name>A0A0B7JR72_BIOOC</name>
<dbReference type="GO" id="GO:0005737">
    <property type="term" value="C:cytoplasm"/>
    <property type="evidence" value="ECO:0007669"/>
    <property type="project" value="TreeGrafter"/>
</dbReference>
<feature type="region of interest" description="Disordered" evidence="2">
    <location>
        <begin position="145"/>
        <end position="304"/>
    </location>
</feature>
<evidence type="ECO:0000256" key="1">
    <source>
        <dbReference type="ARBA" id="ARBA00010218"/>
    </source>
</evidence>
<feature type="compositionally biased region" description="Basic and acidic residues" evidence="2">
    <location>
        <begin position="145"/>
        <end position="156"/>
    </location>
</feature>
<feature type="compositionally biased region" description="Basic and acidic residues" evidence="2">
    <location>
        <begin position="259"/>
        <end position="271"/>
    </location>
</feature>
<sequence>MSIPPQLIRVKRKRDEDAAPVTFLQFEDGTTKRHRTGSNWVYQRREVTASASAPVPLPPQAVMPVIHVSKPQNESPSAPGTGSSQNTAPKPRVISSRPSQQRLKPEPRRFHLSRAVMAAANNNTAGQGVSKKSRSIPAVFVERRQKQMAEKIRQKLGETTASQEALRESNGSEREKATDTKESVRVYKKPRTPRARSPQPDTPSRAPLPDSFSKPHGVNMDQRTADMNQWVLNEIGANLQEMERESQKQQSPKLKFRPKAPEKRFAERHPEQTAGLQVPSSSDTPMTDASGEDGMEEDGDDGDWVIEEYVRIPAHSMAMDTSPADVGVLVLEGEEDDYLFFGPEREDDDDLIDEDEDENAENHYTADYPEDEVESDDEFGRNPYHYRNMNASDDEEFDNDRYSEASDDMVLEGDDDDLTMARIKNYMRRKPDMPMRSRP</sequence>
<dbReference type="Pfam" id="PF08574">
    <property type="entry name" value="Iwr1"/>
    <property type="match status" value="1"/>
</dbReference>
<evidence type="ECO:0000313" key="4">
    <source>
        <dbReference type="EMBL" id="CEO45205.1"/>
    </source>
</evidence>
<feature type="region of interest" description="Disordered" evidence="2">
    <location>
        <begin position="340"/>
        <end position="399"/>
    </location>
</feature>
<feature type="domain" description="Transcription factor Iwr1" evidence="3">
    <location>
        <begin position="302"/>
        <end position="372"/>
    </location>
</feature>
<feature type="compositionally biased region" description="Acidic residues" evidence="2">
    <location>
        <begin position="290"/>
        <end position="304"/>
    </location>
</feature>